<proteinExistence type="predicted"/>
<dbReference type="EMBL" id="BMXA01000002">
    <property type="protein sequence ID" value="GHA03776.1"/>
    <property type="molecule type" value="Genomic_DNA"/>
</dbReference>
<comment type="caution">
    <text evidence="2">The sequence shown here is derived from an EMBL/GenBank/DDBJ whole genome shotgun (WGS) entry which is preliminary data.</text>
</comment>
<dbReference type="AlphaFoldDB" id="A0A918RL58"/>
<evidence type="ECO:0008006" key="4">
    <source>
        <dbReference type="Google" id="ProtNLM"/>
    </source>
</evidence>
<reference evidence="2" key="1">
    <citation type="journal article" date="2014" name="Int. J. Syst. Evol. Microbiol.">
        <title>Complete genome sequence of Corynebacterium casei LMG S-19264T (=DSM 44701T), isolated from a smear-ripened cheese.</title>
        <authorList>
            <consortium name="US DOE Joint Genome Institute (JGI-PGF)"/>
            <person name="Walter F."/>
            <person name="Albersmeier A."/>
            <person name="Kalinowski J."/>
            <person name="Ruckert C."/>
        </authorList>
    </citation>
    <scope>NUCLEOTIDE SEQUENCE</scope>
    <source>
        <strain evidence="2">KCTC 12711</strain>
    </source>
</reference>
<organism evidence="2 3">
    <name type="scientific">Arenicella chitinivorans</name>
    <dbReference type="NCBI Taxonomy" id="1329800"/>
    <lineage>
        <taxon>Bacteria</taxon>
        <taxon>Pseudomonadati</taxon>
        <taxon>Pseudomonadota</taxon>
        <taxon>Gammaproteobacteria</taxon>
        <taxon>Arenicellales</taxon>
        <taxon>Arenicellaceae</taxon>
        <taxon>Arenicella</taxon>
    </lineage>
</organism>
<dbReference type="GO" id="GO:0006878">
    <property type="term" value="P:intracellular copper ion homeostasis"/>
    <property type="evidence" value="ECO:0007669"/>
    <property type="project" value="InterPro"/>
</dbReference>
<evidence type="ECO:0000313" key="3">
    <source>
        <dbReference type="Proteomes" id="UP000614811"/>
    </source>
</evidence>
<evidence type="ECO:0000256" key="1">
    <source>
        <dbReference type="SAM" id="SignalP"/>
    </source>
</evidence>
<keyword evidence="3" id="KW-1185">Reference proteome</keyword>
<protein>
    <recommendedName>
        <fullName evidence="4">Copper resistance protein B</fullName>
    </recommendedName>
</protein>
<dbReference type="Pfam" id="PF05275">
    <property type="entry name" value="CopB"/>
    <property type="match status" value="1"/>
</dbReference>
<dbReference type="GO" id="GO:0005507">
    <property type="term" value="F:copper ion binding"/>
    <property type="evidence" value="ECO:0007669"/>
    <property type="project" value="InterPro"/>
</dbReference>
<keyword evidence="1" id="KW-0732">Signal</keyword>
<accession>A0A918RL58</accession>
<feature type="chain" id="PRO_5038139290" description="Copper resistance protein B" evidence="1">
    <location>
        <begin position="24"/>
        <end position="240"/>
    </location>
</feature>
<dbReference type="RefSeq" id="WP_189399067.1">
    <property type="nucleotide sequence ID" value="NZ_BMXA01000002.1"/>
</dbReference>
<reference evidence="2" key="2">
    <citation type="submission" date="2020-09" db="EMBL/GenBank/DDBJ databases">
        <authorList>
            <person name="Sun Q."/>
            <person name="Kim S."/>
        </authorList>
    </citation>
    <scope>NUCLEOTIDE SEQUENCE</scope>
    <source>
        <strain evidence="2">KCTC 12711</strain>
    </source>
</reference>
<sequence length="240" mass="27165">MTRKIKIGLALLLCVAMPNASQAMFNDDPWLTKVMSEFEYLSEHGKGVLEWDIDAWHGRDLSKFWLKTSGELVDSDVESANIELVYSHAVSAYWDQQFGIRHDLKPDPLGRARNWLSYGFIGTAPYFIEVDARVFVGEESSSQLLIELERELMLTQEWVLTPELDIVANGRSNEVYGEGSGLAEIEFGLRLGYEHNGNRKFQPFVGITAKQSFGTTRQYKKSEGEASSDVSLMLGIHSWF</sequence>
<feature type="signal peptide" evidence="1">
    <location>
        <begin position="1"/>
        <end position="23"/>
    </location>
</feature>
<name>A0A918RL58_9GAMM</name>
<gene>
    <name evidence="2" type="ORF">GCM10008090_11240</name>
</gene>
<dbReference type="InterPro" id="IPR007939">
    <property type="entry name" value="Cu-R_B_prcur"/>
</dbReference>
<dbReference type="Proteomes" id="UP000614811">
    <property type="component" value="Unassembled WGS sequence"/>
</dbReference>
<dbReference type="GO" id="GO:0009279">
    <property type="term" value="C:cell outer membrane"/>
    <property type="evidence" value="ECO:0007669"/>
    <property type="project" value="InterPro"/>
</dbReference>
<evidence type="ECO:0000313" key="2">
    <source>
        <dbReference type="EMBL" id="GHA03776.1"/>
    </source>
</evidence>